<accession>A0A210Q2U3</accession>
<comment type="caution">
    <text evidence="10">The sequence shown here is derived from an EMBL/GenBank/DDBJ whole genome shotgun (WGS) entry which is preliminary data.</text>
</comment>
<dbReference type="GO" id="GO:0005739">
    <property type="term" value="C:mitochondrion"/>
    <property type="evidence" value="ECO:0007669"/>
    <property type="project" value="TreeGrafter"/>
</dbReference>
<evidence type="ECO:0000256" key="7">
    <source>
        <dbReference type="ARBA" id="ARBA00029731"/>
    </source>
</evidence>
<dbReference type="GO" id="GO:0005524">
    <property type="term" value="F:ATP binding"/>
    <property type="evidence" value="ECO:0007669"/>
    <property type="project" value="UniProtKB-KW"/>
</dbReference>
<dbReference type="Pfam" id="PF00587">
    <property type="entry name" value="tRNA-synt_2b"/>
    <property type="match status" value="1"/>
</dbReference>
<evidence type="ECO:0000313" key="10">
    <source>
        <dbReference type="EMBL" id="OWF43060.1"/>
    </source>
</evidence>
<dbReference type="PROSITE" id="PS50862">
    <property type="entry name" value="AA_TRNA_LIGASE_II"/>
    <property type="match status" value="1"/>
</dbReference>
<name>A0A210Q2U3_MIZYE</name>
<dbReference type="InterPro" id="IPR033730">
    <property type="entry name" value="ProRS_core_prok"/>
</dbReference>
<dbReference type="PANTHER" id="PTHR42753:SF10">
    <property type="entry name" value="PROLINE--TRNA LIGASE, MITOCHONDRIAL-RELATED"/>
    <property type="match status" value="1"/>
</dbReference>
<comment type="catalytic activity">
    <reaction evidence="8">
        <text>tRNA(Pro) + L-proline + ATP = L-prolyl-tRNA(Pro) + AMP + diphosphate</text>
        <dbReference type="Rhea" id="RHEA:14305"/>
        <dbReference type="Rhea" id="RHEA-COMP:9700"/>
        <dbReference type="Rhea" id="RHEA-COMP:9702"/>
        <dbReference type="ChEBI" id="CHEBI:30616"/>
        <dbReference type="ChEBI" id="CHEBI:33019"/>
        <dbReference type="ChEBI" id="CHEBI:60039"/>
        <dbReference type="ChEBI" id="CHEBI:78442"/>
        <dbReference type="ChEBI" id="CHEBI:78532"/>
        <dbReference type="ChEBI" id="CHEBI:456215"/>
        <dbReference type="EC" id="6.1.1.15"/>
    </reaction>
</comment>
<dbReference type="CDD" id="cd00779">
    <property type="entry name" value="ProRS_core_prok"/>
    <property type="match status" value="1"/>
</dbReference>
<feature type="domain" description="Aminoacyl-transfer RNA synthetases class-II family profile" evidence="9">
    <location>
        <begin position="90"/>
        <end position="357"/>
    </location>
</feature>
<sequence>MIRSSGSPAPHSTVCTVRVICNASRTLQTETSSTSNANTKGARTHSHTGRKFVSNMYQNLGNVYPTGNKLVCKSHKLFLFASIMQQCHLGGFNLLPLGQRVYDKLVKIIDHELEIIGCQKMSMTTLVPAKLWKKTERWNDMGNELFRIKDRKHVAFCLGPTHEEVITNLLASGPTLPYRRLPMKMYQITRKFRDEDSPKYGFLRSREFEMKDLYTFDATLEDAAETYQSVCTAYTRILDKLEMDYDIVIGSTGNIGGSMSHEFQIRADIGEDTIHVCKKFVMFTDPYCFFSFIKVGHSFLLGTKYSEPFNAKCVDKASKPSFYQMGCYGLGVSRIMQACVEVLSEANMIAWPRLIAPYQICIIPMELQQYRQCDTGSSFNNTDSVTLDLASTIQTV</sequence>
<proteinExistence type="predicted"/>
<dbReference type="EC" id="6.1.1.15" evidence="1"/>
<evidence type="ECO:0000259" key="9">
    <source>
        <dbReference type="PROSITE" id="PS50862"/>
    </source>
</evidence>
<organism evidence="10 11">
    <name type="scientific">Mizuhopecten yessoensis</name>
    <name type="common">Japanese scallop</name>
    <name type="synonym">Patinopecten yessoensis</name>
    <dbReference type="NCBI Taxonomy" id="6573"/>
    <lineage>
        <taxon>Eukaryota</taxon>
        <taxon>Metazoa</taxon>
        <taxon>Spiralia</taxon>
        <taxon>Lophotrochozoa</taxon>
        <taxon>Mollusca</taxon>
        <taxon>Bivalvia</taxon>
        <taxon>Autobranchia</taxon>
        <taxon>Pteriomorphia</taxon>
        <taxon>Pectinida</taxon>
        <taxon>Pectinoidea</taxon>
        <taxon>Pectinidae</taxon>
        <taxon>Mizuhopecten</taxon>
    </lineage>
</organism>
<reference evidence="10 11" key="1">
    <citation type="journal article" date="2017" name="Nat. Ecol. Evol.">
        <title>Scallop genome provides insights into evolution of bilaterian karyotype and development.</title>
        <authorList>
            <person name="Wang S."/>
            <person name="Zhang J."/>
            <person name="Jiao W."/>
            <person name="Li J."/>
            <person name="Xun X."/>
            <person name="Sun Y."/>
            <person name="Guo X."/>
            <person name="Huan P."/>
            <person name="Dong B."/>
            <person name="Zhang L."/>
            <person name="Hu X."/>
            <person name="Sun X."/>
            <person name="Wang J."/>
            <person name="Zhao C."/>
            <person name="Wang Y."/>
            <person name="Wang D."/>
            <person name="Huang X."/>
            <person name="Wang R."/>
            <person name="Lv J."/>
            <person name="Li Y."/>
            <person name="Zhang Z."/>
            <person name="Liu B."/>
            <person name="Lu W."/>
            <person name="Hui Y."/>
            <person name="Liang J."/>
            <person name="Zhou Z."/>
            <person name="Hou R."/>
            <person name="Li X."/>
            <person name="Liu Y."/>
            <person name="Li H."/>
            <person name="Ning X."/>
            <person name="Lin Y."/>
            <person name="Zhao L."/>
            <person name="Xing Q."/>
            <person name="Dou J."/>
            <person name="Li Y."/>
            <person name="Mao J."/>
            <person name="Guo H."/>
            <person name="Dou H."/>
            <person name="Li T."/>
            <person name="Mu C."/>
            <person name="Jiang W."/>
            <person name="Fu Q."/>
            <person name="Fu X."/>
            <person name="Miao Y."/>
            <person name="Liu J."/>
            <person name="Yu Q."/>
            <person name="Li R."/>
            <person name="Liao H."/>
            <person name="Li X."/>
            <person name="Kong Y."/>
            <person name="Jiang Z."/>
            <person name="Chourrout D."/>
            <person name="Li R."/>
            <person name="Bao Z."/>
        </authorList>
    </citation>
    <scope>NUCLEOTIDE SEQUENCE [LARGE SCALE GENOMIC DNA]</scope>
    <source>
        <strain evidence="10 11">PY_sf001</strain>
    </source>
</reference>
<dbReference type="Proteomes" id="UP000242188">
    <property type="component" value="Unassembled WGS sequence"/>
</dbReference>
<keyword evidence="2 10" id="KW-0436">Ligase</keyword>
<dbReference type="AlphaFoldDB" id="A0A210Q2U3"/>
<evidence type="ECO:0000256" key="3">
    <source>
        <dbReference type="ARBA" id="ARBA00022741"/>
    </source>
</evidence>
<dbReference type="SUPFAM" id="SSF55681">
    <property type="entry name" value="Class II aaRS and biotin synthetases"/>
    <property type="match status" value="1"/>
</dbReference>
<dbReference type="GO" id="GO:0006433">
    <property type="term" value="P:prolyl-tRNA aminoacylation"/>
    <property type="evidence" value="ECO:0007669"/>
    <property type="project" value="InterPro"/>
</dbReference>
<keyword evidence="4" id="KW-0067">ATP-binding</keyword>
<gene>
    <name evidence="10" type="ORF">KP79_PYT08557</name>
</gene>
<dbReference type="GO" id="GO:0004827">
    <property type="term" value="F:proline-tRNA ligase activity"/>
    <property type="evidence" value="ECO:0007669"/>
    <property type="project" value="UniProtKB-EC"/>
</dbReference>
<evidence type="ECO:0000313" key="11">
    <source>
        <dbReference type="Proteomes" id="UP000242188"/>
    </source>
</evidence>
<keyword evidence="6" id="KW-0030">Aminoacyl-tRNA synthetase</keyword>
<evidence type="ECO:0000256" key="6">
    <source>
        <dbReference type="ARBA" id="ARBA00023146"/>
    </source>
</evidence>
<evidence type="ECO:0000256" key="2">
    <source>
        <dbReference type="ARBA" id="ARBA00022598"/>
    </source>
</evidence>
<dbReference type="InterPro" id="IPR006195">
    <property type="entry name" value="aa-tRNA-synth_II"/>
</dbReference>
<keyword evidence="11" id="KW-1185">Reference proteome</keyword>
<evidence type="ECO:0000256" key="4">
    <source>
        <dbReference type="ARBA" id="ARBA00022840"/>
    </source>
</evidence>
<dbReference type="InterPro" id="IPR050062">
    <property type="entry name" value="Pro-tRNA_synthetase"/>
</dbReference>
<keyword evidence="3" id="KW-0547">Nucleotide-binding</keyword>
<evidence type="ECO:0000256" key="8">
    <source>
        <dbReference type="ARBA" id="ARBA00047671"/>
    </source>
</evidence>
<evidence type="ECO:0000256" key="5">
    <source>
        <dbReference type="ARBA" id="ARBA00022917"/>
    </source>
</evidence>
<dbReference type="PRINTS" id="PR01046">
    <property type="entry name" value="TRNASYNTHPRO"/>
</dbReference>
<protein>
    <recommendedName>
        <fullName evidence="1">proline--tRNA ligase</fullName>
        <ecNumber evidence="1">6.1.1.15</ecNumber>
    </recommendedName>
    <alternativeName>
        <fullName evidence="7">Prolyl-tRNA synthetase</fullName>
    </alternativeName>
</protein>
<dbReference type="Gene3D" id="3.30.930.10">
    <property type="entry name" value="Bira Bifunctional Protein, Domain 2"/>
    <property type="match status" value="1"/>
</dbReference>
<dbReference type="STRING" id="6573.A0A210Q2U3"/>
<dbReference type="InterPro" id="IPR045864">
    <property type="entry name" value="aa-tRNA-synth_II/BPL/LPL"/>
</dbReference>
<dbReference type="InterPro" id="IPR002314">
    <property type="entry name" value="aa-tRNA-synt_IIb"/>
</dbReference>
<dbReference type="EMBL" id="NEDP02005174">
    <property type="protein sequence ID" value="OWF43060.1"/>
    <property type="molecule type" value="Genomic_DNA"/>
</dbReference>
<dbReference type="InterPro" id="IPR002316">
    <property type="entry name" value="Pro-tRNA-ligase_IIa"/>
</dbReference>
<dbReference type="OrthoDB" id="10267474at2759"/>
<dbReference type="PANTHER" id="PTHR42753">
    <property type="entry name" value="MITOCHONDRIAL RIBOSOME PROTEIN L39/PROLYL-TRNA LIGASE FAMILY MEMBER"/>
    <property type="match status" value="1"/>
</dbReference>
<evidence type="ECO:0000256" key="1">
    <source>
        <dbReference type="ARBA" id="ARBA00012831"/>
    </source>
</evidence>
<keyword evidence="5" id="KW-0648">Protein biosynthesis</keyword>